<evidence type="ECO:0000313" key="3">
    <source>
        <dbReference type="Ensembl" id="ENSLLEP00000034584.1"/>
    </source>
</evidence>
<keyword evidence="4" id="KW-1185">Reference proteome</keyword>
<keyword evidence="2" id="KW-0812">Transmembrane</keyword>
<dbReference type="AlphaFoldDB" id="A0A8C5WFK1"/>
<accession>A0A8C5WFK1</accession>
<name>A0A8C5WFK1_9ANUR</name>
<feature type="transmembrane region" description="Helical" evidence="2">
    <location>
        <begin position="157"/>
        <end position="178"/>
    </location>
</feature>
<proteinExistence type="predicted"/>
<sequence length="377" mass="43091">MTRRKVIGIFSREPEERYRWLTDFLLTLRGVRDVRPVQIAKDGYREFRTELSKCTFAILYHSKKRGHLNITDVTDALYDEELKALSNRLGRDNVMVVVDGLDDISEEQKIKILKNQPSIWTHSRDVLLFGSDVARNQKEKNLRQIKDIIEEYAFPKYFIWAVFAAFIVLLTLILVLSLRSGHEPGMITELTTDVTTIYSTTGTITNMTMERTTDMTMNMTTNMTMEMTTDMTMNMTTNMTMEMTTDTTMNMTANMTMEMTTDMTMNMTANMTMEMTTDMALNMTTNTTVEMIINTTKEMSTDLPTHFTKNVTMDTTTEMPTTITSITTADISRAMDMATNVVHSTTEETITMYHPRSTKLTPTHTPNVIPQTSSHGP</sequence>
<dbReference type="GeneTree" id="ENSGT01000000220125"/>
<reference evidence="3" key="2">
    <citation type="submission" date="2025-09" db="UniProtKB">
        <authorList>
            <consortium name="Ensembl"/>
        </authorList>
    </citation>
    <scope>IDENTIFICATION</scope>
</reference>
<reference evidence="3" key="1">
    <citation type="submission" date="2025-08" db="UniProtKB">
        <authorList>
            <consortium name="Ensembl"/>
        </authorList>
    </citation>
    <scope>IDENTIFICATION</scope>
</reference>
<keyword evidence="2" id="KW-0472">Membrane</keyword>
<dbReference type="Proteomes" id="UP000694569">
    <property type="component" value="Unplaced"/>
</dbReference>
<organism evidence="3 4">
    <name type="scientific">Leptobrachium leishanense</name>
    <name type="common">Leishan spiny toad</name>
    <dbReference type="NCBI Taxonomy" id="445787"/>
    <lineage>
        <taxon>Eukaryota</taxon>
        <taxon>Metazoa</taxon>
        <taxon>Chordata</taxon>
        <taxon>Craniata</taxon>
        <taxon>Vertebrata</taxon>
        <taxon>Euteleostomi</taxon>
        <taxon>Amphibia</taxon>
        <taxon>Batrachia</taxon>
        <taxon>Anura</taxon>
        <taxon>Pelobatoidea</taxon>
        <taxon>Megophryidae</taxon>
        <taxon>Leptobrachium</taxon>
    </lineage>
</organism>
<keyword evidence="2" id="KW-1133">Transmembrane helix</keyword>
<evidence type="ECO:0000256" key="2">
    <source>
        <dbReference type="SAM" id="Phobius"/>
    </source>
</evidence>
<protein>
    <submittedName>
        <fullName evidence="3">Uncharacterized protein</fullName>
    </submittedName>
</protein>
<feature type="compositionally biased region" description="Polar residues" evidence="1">
    <location>
        <begin position="358"/>
        <end position="377"/>
    </location>
</feature>
<dbReference type="OrthoDB" id="9909745at2759"/>
<dbReference type="Ensembl" id="ENSLLET00000035900.1">
    <property type="protein sequence ID" value="ENSLLEP00000034584.1"/>
    <property type="gene ID" value="ENSLLEG00000021872.1"/>
</dbReference>
<evidence type="ECO:0000313" key="4">
    <source>
        <dbReference type="Proteomes" id="UP000694569"/>
    </source>
</evidence>
<evidence type="ECO:0000256" key="1">
    <source>
        <dbReference type="SAM" id="MobiDB-lite"/>
    </source>
</evidence>
<feature type="region of interest" description="Disordered" evidence="1">
    <location>
        <begin position="357"/>
        <end position="377"/>
    </location>
</feature>